<organism evidence="6 7">
    <name type="scientific">Aidingimonas halophila</name>
    <dbReference type="NCBI Taxonomy" id="574349"/>
    <lineage>
        <taxon>Bacteria</taxon>
        <taxon>Pseudomonadati</taxon>
        <taxon>Pseudomonadota</taxon>
        <taxon>Gammaproteobacteria</taxon>
        <taxon>Oceanospirillales</taxon>
        <taxon>Halomonadaceae</taxon>
        <taxon>Aidingimonas</taxon>
    </lineage>
</organism>
<reference evidence="6 7" key="1">
    <citation type="submission" date="2016-10" db="EMBL/GenBank/DDBJ databases">
        <authorList>
            <person name="de Groot N.N."/>
        </authorList>
    </citation>
    <scope>NUCLEOTIDE SEQUENCE [LARGE SCALE GENOMIC DNA]</scope>
    <source>
        <strain evidence="6 7">DSM 19219</strain>
    </source>
</reference>
<dbReference type="RefSeq" id="WP_092567814.1">
    <property type="nucleotide sequence ID" value="NZ_BMXH01000001.1"/>
</dbReference>
<dbReference type="SUPFAM" id="SSF111369">
    <property type="entry name" value="HlyD-like secretion proteins"/>
    <property type="match status" value="1"/>
</dbReference>
<dbReference type="Gene3D" id="2.40.30.170">
    <property type="match status" value="1"/>
</dbReference>
<evidence type="ECO:0000313" key="7">
    <source>
        <dbReference type="Proteomes" id="UP000198500"/>
    </source>
</evidence>
<comment type="similarity">
    <text evidence="1">Belongs to the membrane fusion protein (MFP) (TC 8.A.1) family.</text>
</comment>
<sequence length="377" mass="40890">MPIKRPSPPVLLACVLVLGLALWLALGDLQRFRSEPPDEKTDERPEALTRVEVVNSQAEIYTPHLITQGQLAADKEVELRAREAGVVESLTVAEGDEVDAGDELLQLDQEDLPAQLDRARAELESAQAELDGAERLRERDLISRNEQLNLAAALAQAVAEVASLEQSLEHTRPKAPFTGTVDRLDVETGDLLQVGETYALLIDNRNLEAQAHVAQRDVMPLEPGLPVVVTLLDGTELEGELSHVASRAEESTRSFAVEARLDNPDRRRVAGASATLSIELPQRQAHAISPALLALDDEGRLGVKAVDDNDRVVFRPVTRLATNSDRAWVAGLPDQVRLITLGAGLVEAGERVDPETLEDTPATADDLDTVSANDRDS</sequence>
<feature type="domain" description="Multidrug resistance protein MdtA-like barrel-sandwich hybrid" evidence="4">
    <location>
        <begin position="76"/>
        <end position="202"/>
    </location>
</feature>
<dbReference type="EMBL" id="FNNI01000001">
    <property type="protein sequence ID" value="SDW23091.1"/>
    <property type="molecule type" value="Genomic_DNA"/>
</dbReference>
<dbReference type="InterPro" id="IPR006143">
    <property type="entry name" value="RND_pump_MFP"/>
</dbReference>
<dbReference type="Pfam" id="PF25954">
    <property type="entry name" value="Beta-barrel_RND_2"/>
    <property type="match status" value="1"/>
</dbReference>
<protein>
    <submittedName>
        <fullName evidence="6">Membrane fusion protein, multidrug efflux system</fullName>
    </submittedName>
</protein>
<dbReference type="NCBIfam" id="TIGR01730">
    <property type="entry name" value="RND_mfp"/>
    <property type="match status" value="1"/>
</dbReference>
<proteinExistence type="inferred from homology"/>
<dbReference type="Gene3D" id="2.40.50.100">
    <property type="match status" value="1"/>
</dbReference>
<accession>A0A1H2RUI2</accession>
<evidence type="ECO:0000259" key="4">
    <source>
        <dbReference type="Pfam" id="PF25917"/>
    </source>
</evidence>
<evidence type="ECO:0000313" key="6">
    <source>
        <dbReference type="EMBL" id="SDW23091.1"/>
    </source>
</evidence>
<dbReference type="InterPro" id="IPR058792">
    <property type="entry name" value="Beta-barrel_RND_2"/>
</dbReference>
<dbReference type="PANTHER" id="PTHR30469:SF29">
    <property type="entry name" value="BLR2860 PROTEIN"/>
    <property type="match status" value="1"/>
</dbReference>
<evidence type="ECO:0000256" key="3">
    <source>
        <dbReference type="SAM" id="MobiDB-lite"/>
    </source>
</evidence>
<gene>
    <name evidence="6" type="ORF">SAMN05443545_101408</name>
</gene>
<dbReference type="GO" id="GO:0015562">
    <property type="term" value="F:efflux transmembrane transporter activity"/>
    <property type="evidence" value="ECO:0007669"/>
    <property type="project" value="TreeGrafter"/>
</dbReference>
<dbReference type="Pfam" id="PF25917">
    <property type="entry name" value="BSH_RND"/>
    <property type="match status" value="1"/>
</dbReference>
<dbReference type="GO" id="GO:1990281">
    <property type="term" value="C:efflux pump complex"/>
    <property type="evidence" value="ECO:0007669"/>
    <property type="project" value="TreeGrafter"/>
</dbReference>
<dbReference type="STRING" id="574349.SAMN05443545_101408"/>
<evidence type="ECO:0000259" key="5">
    <source>
        <dbReference type="Pfam" id="PF25954"/>
    </source>
</evidence>
<feature type="coiled-coil region" evidence="2">
    <location>
        <begin position="109"/>
        <end position="136"/>
    </location>
</feature>
<name>A0A1H2RUI2_9GAMM</name>
<dbReference type="PANTHER" id="PTHR30469">
    <property type="entry name" value="MULTIDRUG RESISTANCE PROTEIN MDTA"/>
    <property type="match status" value="1"/>
</dbReference>
<dbReference type="Proteomes" id="UP000198500">
    <property type="component" value="Unassembled WGS sequence"/>
</dbReference>
<evidence type="ECO:0000256" key="2">
    <source>
        <dbReference type="SAM" id="Coils"/>
    </source>
</evidence>
<dbReference type="Gene3D" id="1.10.287.470">
    <property type="entry name" value="Helix hairpin bin"/>
    <property type="match status" value="1"/>
</dbReference>
<keyword evidence="2" id="KW-0175">Coiled coil</keyword>
<dbReference type="OrthoDB" id="9806939at2"/>
<evidence type="ECO:0000256" key="1">
    <source>
        <dbReference type="ARBA" id="ARBA00009477"/>
    </source>
</evidence>
<dbReference type="AlphaFoldDB" id="A0A1H2RUI2"/>
<feature type="domain" description="CusB-like beta-barrel" evidence="5">
    <location>
        <begin position="210"/>
        <end position="279"/>
    </location>
</feature>
<keyword evidence="7" id="KW-1185">Reference proteome</keyword>
<feature type="region of interest" description="Disordered" evidence="3">
    <location>
        <begin position="350"/>
        <end position="377"/>
    </location>
</feature>
<dbReference type="InterPro" id="IPR058625">
    <property type="entry name" value="MdtA-like_BSH"/>
</dbReference>